<feature type="non-terminal residue" evidence="1">
    <location>
        <position position="1"/>
    </location>
</feature>
<accession>A0ACA9P4I3</accession>
<organism evidence="1 2">
    <name type="scientific">Scutellospora calospora</name>
    <dbReference type="NCBI Taxonomy" id="85575"/>
    <lineage>
        <taxon>Eukaryota</taxon>
        <taxon>Fungi</taxon>
        <taxon>Fungi incertae sedis</taxon>
        <taxon>Mucoromycota</taxon>
        <taxon>Glomeromycotina</taxon>
        <taxon>Glomeromycetes</taxon>
        <taxon>Diversisporales</taxon>
        <taxon>Gigasporaceae</taxon>
        <taxon>Scutellospora</taxon>
    </lineage>
</organism>
<reference evidence="1" key="1">
    <citation type="submission" date="2021-06" db="EMBL/GenBank/DDBJ databases">
        <authorList>
            <person name="Kallberg Y."/>
            <person name="Tangrot J."/>
            <person name="Rosling A."/>
        </authorList>
    </citation>
    <scope>NUCLEOTIDE SEQUENCE</scope>
    <source>
        <strain evidence="1">AU212A</strain>
    </source>
</reference>
<proteinExistence type="predicted"/>
<sequence>KTNNFGMELYCFQAEVNSTEFPLAYLFLENNRKTSSFNPLSEFGARFPFDSIVQSPKFCPKEYQETIWKMIEKHLHQHPLIPTYDGQFITGELIWKTAIQEAYSF</sequence>
<name>A0ACA9P4I3_9GLOM</name>
<keyword evidence="2" id="KW-1185">Reference proteome</keyword>
<gene>
    <name evidence="1" type="ORF">SCALOS_LOCUS9927</name>
</gene>
<dbReference type="Proteomes" id="UP000789860">
    <property type="component" value="Unassembled WGS sequence"/>
</dbReference>
<feature type="non-terminal residue" evidence="1">
    <location>
        <position position="105"/>
    </location>
</feature>
<comment type="caution">
    <text evidence="1">The sequence shown here is derived from an EMBL/GenBank/DDBJ whole genome shotgun (WGS) entry which is preliminary data.</text>
</comment>
<evidence type="ECO:0000313" key="1">
    <source>
        <dbReference type="EMBL" id="CAG8686409.1"/>
    </source>
</evidence>
<evidence type="ECO:0000313" key="2">
    <source>
        <dbReference type="Proteomes" id="UP000789860"/>
    </source>
</evidence>
<dbReference type="EMBL" id="CAJVPM010033881">
    <property type="protein sequence ID" value="CAG8686409.1"/>
    <property type="molecule type" value="Genomic_DNA"/>
</dbReference>
<protein>
    <submittedName>
        <fullName evidence="1">10980_t:CDS:1</fullName>
    </submittedName>
</protein>